<comment type="caution">
    <text evidence="1">The sequence shown here is derived from an EMBL/GenBank/DDBJ whole genome shotgun (WGS) entry which is preliminary data.</text>
</comment>
<dbReference type="EMBL" id="NIGF01000005">
    <property type="protein sequence ID" value="PQV64427.1"/>
    <property type="molecule type" value="Genomic_DNA"/>
</dbReference>
<dbReference type="AlphaFoldDB" id="A0A2S8SUE2"/>
<organism evidence="1 2">
    <name type="scientific">Abditibacterium utsteinense</name>
    <dbReference type="NCBI Taxonomy" id="1960156"/>
    <lineage>
        <taxon>Bacteria</taxon>
        <taxon>Pseudomonadati</taxon>
        <taxon>Abditibacteriota</taxon>
        <taxon>Abditibacteriia</taxon>
        <taxon>Abditibacteriales</taxon>
        <taxon>Abditibacteriaceae</taxon>
        <taxon>Abditibacterium</taxon>
    </lineage>
</organism>
<proteinExistence type="predicted"/>
<reference evidence="1 2" key="1">
    <citation type="journal article" date="2018" name="Syst. Appl. Microbiol.">
        <title>Abditibacterium utsteinense sp. nov., the first cultivated member of candidate phylum FBP, isolated from ice-free Antarctic soil samples.</title>
        <authorList>
            <person name="Tahon G."/>
            <person name="Tytgat B."/>
            <person name="Lebbe L."/>
            <person name="Carlier A."/>
            <person name="Willems A."/>
        </authorList>
    </citation>
    <scope>NUCLEOTIDE SEQUENCE [LARGE SCALE GENOMIC DNA]</scope>
    <source>
        <strain evidence="1 2">LMG 29911</strain>
    </source>
</reference>
<dbReference type="Proteomes" id="UP000237684">
    <property type="component" value="Unassembled WGS sequence"/>
</dbReference>
<name>A0A2S8SUE2_9BACT</name>
<keyword evidence="2" id="KW-1185">Reference proteome</keyword>
<evidence type="ECO:0000313" key="2">
    <source>
        <dbReference type="Proteomes" id="UP000237684"/>
    </source>
</evidence>
<sequence length="92" mass="10748">MVNQKVCESCGVEMEVVFIITRMPLYVISGERVLKFIHTVGEDVFQNKWWGRWVPSMAKYIMGFRCVSCQTMLLNYGKMYSEKEVQVIVRGD</sequence>
<evidence type="ECO:0000313" key="1">
    <source>
        <dbReference type="EMBL" id="PQV64427.1"/>
    </source>
</evidence>
<protein>
    <submittedName>
        <fullName evidence="1">Uncharacterized protein</fullName>
    </submittedName>
</protein>
<accession>A0A2S8SUE2</accession>
<dbReference type="InParanoid" id="A0A2S8SUE2"/>
<gene>
    <name evidence="1" type="ORF">B1R32_105108</name>
</gene>